<dbReference type="Proteomes" id="UP001497382">
    <property type="component" value="Unassembled WGS sequence"/>
</dbReference>
<evidence type="ECO:0000313" key="2">
    <source>
        <dbReference type="Proteomes" id="UP001497382"/>
    </source>
</evidence>
<dbReference type="EMBL" id="CAXIEN010001173">
    <property type="protein sequence ID" value="CAL1302060.1"/>
    <property type="molecule type" value="Genomic_DNA"/>
</dbReference>
<evidence type="ECO:0000313" key="1">
    <source>
        <dbReference type="EMBL" id="CAL1302060.1"/>
    </source>
</evidence>
<comment type="caution">
    <text evidence="1">The sequence shown here is derived from an EMBL/GenBank/DDBJ whole genome shotgun (WGS) entry which is preliminary data.</text>
</comment>
<protein>
    <submittedName>
        <fullName evidence="1">Uncharacterized protein</fullName>
    </submittedName>
</protein>
<sequence length="91" mass="10983">EKALQFCNFSFQFRQRQLIIQPHIYFPPISVISLFKASRYRKLINSRNMLQKRTCVERIVVSARLQEIYKPRNISKNRTSVISFFFKARLQ</sequence>
<reference evidence="1 2" key="1">
    <citation type="submission" date="2024-04" db="EMBL/GenBank/DDBJ databases">
        <authorList>
            <person name="Rising A."/>
            <person name="Reimegard J."/>
            <person name="Sonavane S."/>
            <person name="Akerstrom W."/>
            <person name="Nylinder S."/>
            <person name="Hedman E."/>
            <person name="Kallberg Y."/>
        </authorList>
    </citation>
    <scope>NUCLEOTIDE SEQUENCE [LARGE SCALE GENOMIC DNA]</scope>
</reference>
<dbReference type="AlphaFoldDB" id="A0AAV2C2T3"/>
<feature type="non-terminal residue" evidence="1">
    <location>
        <position position="91"/>
    </location>
</feature>
<name>A0AAV2C2T3_9ARAC</name>
<proteinExistence type="predicted"/>
<gene>
    <name evidence="1" type="ORF">LARSCL_LOCUS22871</name>
</gene>
<organism evidence="1 2">
    <name type="scientific">Larinioides sclopetarius</name>
    <dbReference type="NCBI Taxonomy" id="280406"/>
    <lineage>
        <taxon>Eukaryota</taxon>
        <taxon>Metazoa</taxon>
        <taxon>Ecdysozoa</taxon>
        <taxon>Arthropoda</taxon>
        <taxon>Chelicerata</taxon>
        <taxon>Arachnida</taxon>
        <taxon>Araneae</taxon>
        <taxon>Araneomorphae</taxon>
        <taxon>Entelegynae</taxon>
        <taxon>Araneoidea</taxon>
        <taxon>Araneidae</taxon>
        <taxon>Larinioides</taxon>
    </lineage>
</organism>
<accession>A0AAV2C2T3</accession>
<feature type="non-terminal residue" evidence="1">
    <location>
        <position position="1"/>
    </location>
</feature>
<keyword evidence="2" id="KW-1185">Reference proteome</keyword>